<evidence type="ECO:0000313" key="2">
    <source>
        <dbReference type="Proteomes" id="UP000324748"/>
    </source>
</evidence>
<dbReference type="AlphaFoldDB" id="A0A5B0PSB4"/>
<gene>
    <name evidence="1" type="ORF">PGT21_021930</name>
</gene>
<accession>A0A5B0PSB4</accession>
<comment type="caution">
    <text evidence="1">The sequence shown here is derived from an EMBL/GenBank/DDBJ whole genome shotgun (WGS) entry which is preliminary data.</text>
</comment>
<sequence>MISTGLRPHSLIFIHPHLSSNTNIEGAEVRTRPPFGFHQVAQESVQRRSDVPNRISSSSSSFWTVSASAWVPHTLSPRGRCGATER</sequence>
<protein>
    <submittedName>
        <fullName evidence="1">Uncharacterized protein</fullName>
    </submittedName>
</protein>
<dbReference type="EMBL" id="VSWC01000042">
    <property type="protein sequence ID" value="KAA1103562.1"/>
    <property type="molecule type" value="Genomic_DNA"/>
</dbReference>
<proteinExistence type="predicted"/>
<dbReference type="Proteomes" id="UP000324748">
    <property type="component" value="Unassembled WGS sequence"/>
</dbReference>
<organism evidence="1 2">
    <name type="scientific">Puccinia graminis f. sp. tritici</name>
    <dbReference type="NCBI Taxonomy" id="56615"/>
    <lineage>
        <taxon>Eukaryota</taxon>
        <taxon>Fungi</taxon>
        <taxon>Dikarya</taxon>
        <taxon>Basidiomycota</taxon>
        <taxon>Pucciniomycotina</taxon>
        <taxon>Pucciniomycetes</taxon>
        <taxon>Pucciniales</taxon>
        <taxon>Pucciniaceae</taxon>
        <taxon>Puccinia</taxon>
    </lineage>
</organism>
<keyword evidence="2" id="KW-1185">Reference proteome</keyword>
<evidence type="ECO:0000313" key="1">
    <source>
        <dbReference type="EMBL" id="KAA1103562.1"/>
    </source>
</evidence>
<reference evidence="1 2" key="1">
    <citation type="submission" date="2019-05" db="EMBL/GenBank/DDBJ databases">
        <title>Emergence of the Ug99 lineage of the wheat stem rust pathogen through somatic hybridization.</title>
        <authorList>
            <person name="Li F."/>
            <person name="Upadhyaya N.M."/>
            <person name="Sperschneider J."/>
            <person name="Matny O."/>
            <person name="Nguyen-Phuc H."/>
            <person name="Mago R."/>
            <person name="Raley C."/>
            <person name="Miller M.E."/>
            <person name="Silverstein K.A.T."/>
            <person name="Henningsen E."/>
            <person name="Hirsch C.D."/>
            <person name="Visser B."/>
            <person name="Pretorius Z.A."/>
            <person name="Steffenson B.J."/>
            <person name="Schwessinger B."/>
            <person name="Dodds P.N."/>
            <person name="Figueroa M."/>
        </authorList>
    </citation>
    <scope>NUCLEOTIDE SEQUENCE [LARGE SCALE GENOMIC DNA]</scope>
    <source>
        <strain evidence="1">21-0</strain>
    </source>
</reference>
<name>A0A5B0PSB4_PUCGR</name>